<sequence>GRNWINILNLNRQTLDDIASNSSIQNINVGDKSLNELFIDCDDIFKDGLGCCKVKAHLYVKPDVMPKFCNPRSLPFAYREA</sequence>
<comment type="caution">
    <text evidence="1">The sequence shown here is derived from an EMBL/GenBank/DDBJ whole genome shotgun (WGS) entry which is preliminary data.</text>
</comment>
<accession>A0A8S2ZMV6</accession>
<protein>
    <submittedName>
        <fullName evidence="1">Uncharacterized protein</fullName>
    </submittedName>
</protein>
<name>A0A8S2ZMV6_9BILA</name>
<evidence type="ECO:0000313" key="2">
    <source>
        <dbReference type="Proteomes" id="UP000681720"/>
    </source>
</evidence>
<reference evidence="1" key="1">
    <citation type="submission" date="2021-02" db="EMBL/GenBank/DDBJ databases">
        <authorList>
            <person name="Nowell W R."/>
        </authorList>
    </citation>
    <scope>NUCLEOTIDE SEQUENCE</scope>
</reference>
<feature type="non-terminal residue" evidence="1">
    <location>
        <position position="81"/>
    </location>
</feature>
<gene>
    <name evidence="1" type="ORF">GIL414_LOCUS40855</name>
</gene>
<dbReference type="EMBL" id="CAJOBJ010114248">
    <property type="protein sequence ID" value="CAF4646220.1"/>
    <property type="molecule type" value="Genomic_DNA"/>
</dbReference>
<organism evidence="1 2">
    <name type="scientific">Rotaria magnacalcarata</name>
    <dbReference type="NCBI Taxonomy" id="392030"/>
    <lineage>
        <taxon>Eukaryota</taxon>
        <taxon>Metazoa</taxon>
        <taxon>Spiralia</taxon>
        <taxon>Gnathifera</taxon>
        <taxon>Rotifera</taxon>
        <taxon>Eurotatoria</taxon>
        <taxon>Bdelloidea</taxon>
        <taxon>Philodinida</taxon>
        <taxon>Philodinidae</taxon>
        <taxon>Rotaria</taxon>
    </lineage>
</organism>
<proteinExistence type="predicted"/>
<evidence type="ECO:0000313" key="1">
    <source>
        <dbReference type="EMBL" id="CAF4646220.1"/>
    </source>
</evidence>
<dbReference type="AlphaFoldDB" id="A0A8S2ZMV6"/>
<feature type="non-terminal residue" evidence="1">
    <location>
        <position position="1"/>
    </location>
</feature>
<dbReference type="Proteomes" id="UP000681720">
    <property type="component" value="Unassembled WGS sequence"/>
</dbReference>